<dbReference type="InterPro" id="IPR023811">
    <property type="entry name" value="CHP04076"/>
</dbReference>
<comment type="caution">
    <text evidence="1">The sequence shown here is derived from an EMBL/GenBank/DDBJ whole genome shotgun (WGS) entry which is preliminary data.</text>
</comment>
<reference evidence="1" key="1">
    <citation type="submission" date="2020-07" db="EMBL/GenBank/DDBJ databases">
        <title>Huge and variable diversity of episymbiotic CPR bacteria and DPANN archaea in groundwater ecosystems.</title>
        <authorList>
            <person name="He C.Y."/>
            <person name="Keren R."/>
            <person name="Whittaker M."/>
            <person name="Farag I.F."/>
            <person name="Doudna J."/>
            <person name="Cate J.H.D."/>
            <person name="Banfield J.F."/>
        </authorList>
    </citation>
    <scope>NUCLEOTIDE SEQUENCE</scope>
    <source>
        <strain evidence="1">NC_groundwater_1482_Ag_S-0.65um_47_24</strain>
    </source>
</reference>
<proteinExistence type="predicted"/>
<dbReference type="NCBIfam" id="TIGR04076">
    <property type="entry name" value="TIGR04076 family protein"/>
    <property type="match status" value="1"/>
</dbReference>
<evidence type="ECO:0000313" key="1">
    <source>
        <dbReference type="EMBL" id="MBI4595109.1"/>
    </source>
</evidence>
<sequence length="93" mass="10491">MENPAKVIVKVIRQEGNCAVGHKVGDEYDLSKPFTIGYEKGCICPSLFYAFYPQFRVLRHGGSFPWEQDKDTAHVACPDHLNPLVVELRRISG</sequence>
<dbReference type="EMBL" id="JACQWF010000088">
    <property type="protein sequence ID" value="MBI4595109.1"/>
    <property type="molecule type" value="Genomic_DNA"/>
</dbReference>
<organism evidence="1 2">
    <name type="scientific">Tectimicrobiota bacterium</name>
    <dbReference type="NCBI Taxonomy" id="2528274"/>
    <lineage>
        <taxon>Bacteria</taxon>
        <taxon>Pseudomonadati</taxon>
        <taxon>Nitrospinota/Tectimicrobiota group</taxon>
        <taxon>Candidatus Tectimicrobiota</taxon>
    </lineage>
</organism>
<evidence type="ECO:0000313" key="2">
    <source>
        <dbReference type="Proteomes" id="UP000772181"/>
    </source>
</evidence>
<protein>
    <submittedName>
        <fullName evidence="1">TIGR04076 family protein</fullName>
    </submittedName>
</protein>
<dbReference type="Proteomes" id="UP000772181">
    <property type="component" value="Unassembled WGS sequence"/>
</dbReference>
<name>A0A933LPX6_UNCTE</name>
<accession>A0A933LPX6</accession>
<dbReference type="AlphaFoldDB" id="A0A933LPX6"/>
<gene>
    <name evidence="1" type="ORF">HY730_01880</name>
</gene>